<evidence type="ECO:0000256" key="1">
    <source>
        <dbReference type="ARBA" id="ARBA00004141"/>
    </source>
</evidence>
<comment type="subcellular location">
    <subcellularLocation>
        <location evidence="1">Membrane</location>
        <topology evidence="1">Multi-pass membrane protein</topology>
    </subcellularLocation>
</comment>
<keyword evidence="5 13" id="KW-0812">Transmembrane</keyword>
<dbReference type="EMBL" id="NPDU01000007">
    <property type="protein sequence ID" value="PJZ63196.1"/>
    <property type="molecule type" value="Genomic_DNA"/>
</dbReference>
<evidence type="ECO:0000256" key="5">
    <source>
        <dbReference type="ARBA" id="ARBA00022692"/>
    </source>
</evidence>
<dbReference type="RefSeq" id="WP_100786804.1">
    <property type="nucleotide sequence ID" value="NZ_NPDU01000007.1"/>
</dbReference>
<evidence type="ECO:0000256" key="10">
    <source>
        <dbReference type="ARBA" id="ARBA00023136"/>
    </source>
</evidence>
<dbReference type="GO" id="GO:0016020">
    <property type="term" value="C:membrane"/>
    <property type="evidence" value="ECO:0007669"/>
    <property type="project" value="UniProtKB-SubCell"/>
</dbReference>
<evidence type="ECO:0000256" key="6">
    <source>
        <dbReference type="ARBA" id="ARBA00022826"/>
    </source>
</evidence>
<keyword evidence="9" id="KW-0406">Ion transport</keyword>
<evidence type="ECO:0000256" key="7">
    <source>
        <dbReference type="ARBA" id="ARBA00022958"/>
    </source>
</evidence>
<feature type="transmembrane region" description="Helical" evidence="13">
    <location>
        <begin position="109"/>
        <end position="130"/>
    </location>
</feature>
<organism evidence="14 17">
    <name type="scientific">Leptospira adleri</name>
    <dbReference type="NCBI Taxonomy" id="2023186"/>
    <lineage>
        <taxon>Bacteria</taxon>
        <taxon>Pseudomonadati</taxon>
        <taxon>Spirochaetota</taxon>
        <taxon>Spirochaetia</taxon>
        <taxon>Leptospirales</taxon>
        <taxon>Leptospiraceae</taxon>
        <taxon>Leptospira</taxon>
    </lineage>
</organism>
<keyword evidence="16" id="KW-1185">Reference proteome</keyword>
<evidence type="ECO:0000256" key="12">
    <source>
        <dbReference type="ARBA" id="ARBA00034430"/>
    </source>
</evidence>
<feature type="transmembrane region" description="Helical" evidence="13">
    <location>
        <begin position="142"/>
        <end position="162"/>
    </location>
</feature>
<keyword evidence="3" id="KW-0813">Transport</keyword>
<sequence length="239" mass="26605">MAKAKKSIVKKKAQVIEDSSPKAEEGTIYDAERMVVYSDAVFAIALTLMALEIKIPHLHDLGSGSLLQALLAKWPDYLSFVISFLIISVVWTNHHTIFKYVKKTDHTLIMLNSLLMLNISFIPFCSALLGEYSAQGGENATLASFIYGAWITLGGIPFNLVWRYGVGNPSLRDPNADLEEIKAISGHYIKGPIFYSIVTALTFINVWLSLAGFLFLILFFFIPATWVLKLKGKKIVSKD</sequence>
<dbReference type="Pfam" id="PF06736">
    <property type="entry name" value="TMEM175"/>
    <property type="match status" value="1"/>
</dbReference>
<dbReference type="EMBL" id="NPDV01000015">
    <property type="protein sequence ID" value="PJZ52218.1"/>
    <property type="molecule type" value="Genomic_DNA"/>
</dbReference>
<reference evidence="16 17" key="1">
    <citation type="submission" date="2017-07" db="EMBL/GenBank/DDBJ databases">
        <title>Leptospira spp. isolated from tropical soils.</title>
        <authorList>
            <person name="Thibeaux R."/>
            <person name="Iraola G."/>
            <person name="Ferres I."/>
            <person name="Bierque E."/>
            <person name="Girault D."/>
            <person name="Soupe-Gilbert M.-E."/>
            <person name="Picardeau M."/>
            <person name="Goarant C."/>
        </authorList>
    </citation>
    <scope>NUCLEOTIDE SEQUENCE [LARGE SCALE GENOMIC DNA]</scope>
    <source>
        <strain evidence="14 17">FH2-B-C1</strain>
        <strain evidence="15 16">FH2-B-D1</strain>
    </source>
</reference>
<comment type="similarity">
    <text evidence="2">Belongs to the TMEM175 family.</text>
</comment>
<dbReference type="GO" id="GO:0005267">
    <property type="term" value="F:potassium channel activity"/>
    <property type="evidence" value="ECO:0007669"/>
    <property type="project" value="UniProtKB-KW"/>
</dbReference>
<keyword evidence="6" id="KW-0631">Potassium channel</keyword>
<keyword evidence="8 13" id="KW-1133">Transmembrane helix</keyword>
<evidence type="ECO:0000313" key="14">
    <source>
        <dbReference type="EMBL" id="PJZ52218.1"/>
    </source>
</evidence>
<dbReference type="InterPro" id="IPR010617">
    <property type="entry name" value="TMEM175-like"/>
</dbReference>
<feature type="transmembrane region" description="Helical" evidence="13">
    <location>
        <begin position="35"/>
        <end position="57"/>
    </location>
</feature>
<evidence type="ECO:0000256" key="2">
    <source>
        <dbReference type="ARBA" id="ARBA00006920"/>
    </source>
</evidence>
<gene>
    <name evidence="15" type="ORF">CH376_03975</name>
    <name evidence="14" type="ORF">CH380_16265</name>
</gene>
<comment type="caution">
    <text evidence="14">The sequence shown here is derived from an EMBL/GenBank/DDBJ whole genome shotgun (WGS) entry which is preliminary data.</text>
</comment>
<keyword evidence="11" id="KW-0407">Ion channel</keyword>
<comment type="catalytic activity">
    <reaction evidence="12">
        <text>K(+)(in) = K(+)(out)</text>
        <dbReference type="Rhea" id="RHEA:29463"/>
        <dbReference type="ChEBI" id="CHEBI:29103"/>
    </reaction>
</comment>
<dbReference type="AlphaFoldDB" id="A0A2M9YL02"/>
<accession>A0A2M9YL02</accession>
<dbReference type="Proteomes" id="UP000232188">
    <property type="component" value="Unassembled WGS sequence"/>
</dbReference>
<evidence type="ECO:0000256" key="4">
    <source>
        <dbReference type="ARBA" id="ARBA00022538"/>
    </source>
</evidence>
<evidence type="ECO:0000256" key="13">
    <source>
        <dbReference type="SAM" id="Phobius"/>
    </source>
</evidence>
<dbReference type="PANTHER" id="PTHR31462:SF5">
    <property type="entry name" value="ENDOSOMAL_LYSOSOMAL PROTON CHANNEL TMEM175"/>
    <property type="match status" value="1"/>
</dbReference>
<evidence type="ECO:0000256" key="3">
    <source>
        <dbReference type="ARBA" id="ARBA00022448"/>
    </source>
</evidence>
<protein>
    <recommendedName>
        <fullName evidence="18">DUF1211 domain-containing protein</fullName>
    </recommendedName>
</protein>
<evidence type="ECO:0000256" key="8">
    <source>
        <dbReference type="ARBA" id="ARBA00022989"/>
    </source>
</evidence>
<evidence type="ECO:0008006" key="18">
    <source>
        <dbReference type="Google" id="ProtNLM"/>
    </source>
</evidence>
<feature type="transmembrane region" description="Helical" evidence="13">
    <location>
        <begin position="210"/>
        <end position="228"/>
    </location>
</feature>
<keyword evidence="10 13" id="KW-0472">Membrane</keyword>
<feature type="transmembrane region" description="Helical" evidence="13">
    <location>
        <begin position="77"/>
        <end position="97"/>
    </location>
</feature>
<dbReference type="Proteomes" id="UP000232149">
    <property type="component" value="Unassembled WGS sequence"/>
</dbReference>
<dbReference type="GO" id="GO:0015252">
    <property type="term" value="F:proton channel activity"/>
    <property type="evidence" value="ECO:0007669"/>
    <property type="project" value="InterPro"/>
</dbReference>
<evidence type="ECO:0000256" key="9">
    <source>
        <dbReference type="ARBA" id="ARBA00023065"/>
    </source>
</evidence>
<proteinExistence type="inferred from homology"/>
<evidence type="ECO:0000256" key="11">
    <source>
        <dbReference type="ARBA" id="ARBA00023303"/>
    </source>
</evidence>
<evidence type="ECO:0000313" key="16">
    <source>
        <dbReference type="Proteomes" id="UP000232149"/>
    </source>
</evidence>
<evidence type="ECO:0000313" key="17">
    <source>
        <dbReference type="Proteomes" id="UP000232188"/>
    </source>
</evidence>
<evidence type="ECO:0000313" key="15">
    <source>
        <dbReference type="EMBL" id="PJZ63196.1"/>
    </source>
</evidence>
<name>A0A2M9YL02_9LEPT</name>
<keyword evidence="4" id="KW-0633">Potassium transport</keyword>
<keyword evidence="7" id="KW-0630">Potassium</keyword>
<dbReference type="PANTHER" id="PTHR31462">
    <property type="entry name" value="ENDOSOMAL/LYSOSOMAL POTASSIUM CHANNEL TMEM175"/>
    <property type="match status" value="1"/>
</dbReference>